<proteinExistence type="predicted"/>
<feature type="transmembrane region" description="Helical" evidence="1">
    <location>
        <begin position="23"/>
        <end position="43"/>
    </location>
</feature>
<gene>
    <name evidence="2" type="ORF">LCGC14_2768740</name>
</gene>
<keyword evidence="1" id="KW-0812">Transmembrane</keyword>
<evidence type="ECO:0000313" key="2">
    <source>
        <dbReference type="EMBL" id="KKK85886.1"/>
    </source>
</evidence>
<reference evidence="2" key="1">
    <citation type="journal article" date="2015" name="Nature">
        <title>Complex archaea that bridge the gap between prokaryotes and eukaryotes.</title>
        <authorList>
            <person name="Spang A."/>
            <person name="Saw J.H."/>
            <person name="Jorgensen S.L."/>
            <person name="Zaremba-Niedzwiedzka K."/>
            <person name="Martijn J."/>
            <person name="Lind A.E."/>
            <person name="van Eijk R."/>
            <person name="Schleper C."/>
            <person name="Guy L."/>
            <person name="Ettema T.J."/>
        </authorList>
    </citation>
    <scope>NUCLEOTIDE SEQUENCE</scope>
</reference>
<comment type="caution">
    <text evidence="2">The sequence shown here is derived from an EMBL/GenBank/DDBJ whole genome shotgun (WGS) entry which is preliminary data.</text>
</comment>
<protein>
    <submittedName>
        <fullName evidence="2">Uncharacterized protein</fullName>
    </submittedName>
</protein>
<name>A0A0F9BNG2_9ZZZZ</name>
<sequence length="60" mass="6995">MKANTETEQPKPSRTKKRWIERIWGTLPFIFLIVLVVIIANLFQRIQTKKERIAAEKSAG</sequence>
<organism evidence="2">
    <name type="scientific">marine sediment metagenome</name>
    <dbReference type="NCBI Taxonomy" id="412755"/>
    <lineage>
        <taxon>unclassified sequences</taxon>
        <taxon>metagenomes</taxon>
        <taxon>ecological metagenomes</taxon>
    </lineage>
</organism>
<keyword evidence="1" id="KW-0472">Membrane</keyword>
<dbReference type="EMBL" id="LAZR01051101">
    <property type="protein sequence ID" value="KKK85886.1"/>
    <property type="molecule type" value="Genomic_DNA"/>
</dbReference>
<feature type="non-terminal residue" evidence="2">
    <location>
        <position position="60"/>
    </location>
</feature>
<evidence type="ECO:0000256" key="1">
    <source>
        <dbReference type="SAM" id="Phobius"/>
    </source>
</evidence>
<accession>A0A0F9BNG2</accession>
<keyword evidence="1" id="KW-1133">Transmembrane helix</keyword>
<dbReference type="AlphaFoldDB" id="A0A0F9BNG2"/>